<protein>
    <submittedName>
        <fullName evidence="2">Uncharacterized protein</fullName>
    </submittedName>
</protein>
<proteinExistence type="predicted"/>
<gene>
    <name evidence="2" type="ORF">MHBO_002649</name>
</gene>
<keyword evidence="3" id="KW-1185">Reference proteome</keyword>
<evidence type="ECO:0000313" key="2">
    <source>
        <dbReference type="EMBL" id="MES1921051.1"/>
    </source>
</evidence>
<accession>A0ABV2AN20</accession>
<organism evidence="2 3">
    <name type="scientific">Bonamia ostreae</name>
    <dbReference type="NCBI Taxonomy" id="126728"/>
    <lineage>
        <taxon>Eukaryota</taxon>
        <taxon>Sar</taxon>
        <taxon>Rhizaria</taxon>
        <taxon>Endomyxa</taxon>
        <taxon>Ascetosporea</taxon>
        <taxon>Haplosporida</taxon>
        <taxon>Bonamia</taxon>
    </lineage>
</organism>
<evidence type="ECO:0000256" key="1">
    <source>
        <dbReference type="SAM" id="SignalP"/>
    </source>
</evidence>
<dbReference type="EMBL" id="JBDODL010001052">
    <property type="protein sequence ID" value="MES1921051.1"/>
    <property type="molecule type" value="Genomic_DNA"/>
</dbReference>
<name>A0ABV2AN20_9EUKA</name>
<dbReference type="Proteomes" id="UP001439008">
    <property type="component" value="Unassembled WGS sequence"/>
</dbReference>
<keyword evidence="1" id="KW-0732">Signal</keyword>
<sequence>MTIILFIATAKFAFSCVMNIEFCVKDKTFNNLAKNVYLDIVDFNEGYVDAMAILYGVNSGVAMISFTFEDVDSIDDVAISLLNLALNVETGFKTIIVPFNDENRRFRTETQCFRLFGQNKIS</sequence>
<feature type="signal peptide" evidence="1">
    <location>
        <begin position="1"/>
        <end position="15"/>
    </location>
</feature>
<feature type="chain" id="PRO_5045571093" evidence="1">
    <location>
        <begin position="16"/>
        <end position="122"/>
    </location>
</feature>
<reference evidence="2 3" key="1">
    <citation type="journal article" date="2024" name="BMC Biol.">
        <title>Comparative genomics of Ascetosporea gives new insight into the evolutionary basis for animal parasitism in Rhizaria.</title>
        <authorList>
            <person name="Hiltunen Thoren M."/>
            <person name="Onut-Brannstrom I."/>
            <person name="Alfjorden A."/>
            <person name="Peckova H."/>
            <person name="Swords F."/>
            <person name="Hooper C."/>
            <person name="Holzer A.S."/>
            <person name="Bass D."/>
            <person name="Burki F."/>
        </authorList>
    </citation>
    <scope>NUCLEOTIDE SEQUENCE [LARGE SCALE GENOMIC DNA]</scope>
    <source>
        <strain evidence="2">20-A016</strain>
    </source>
</reference>
<comment type="caution">
    <text evidence="2">The sequence shown here is derived from an EMBL/GenBank/DDBJ whole genome shotgun (WGS) entry which is preliminary data.</text>
</comment>
<evidence type="ECO:0000313" key="3">
    <source>
        <dbReference type="Proteomes" id="UP001439008"/>
    </source>
</evidence>